<evidence type="ECO:0000256" key="2">
    <source>
        <dbReference type="ARBA" id="ARBA00022112"/>
    </source>
</evidence>
<dbReference type="SUPFAM" id="SSF102705">
    <property type="entry name" value="NIF3 (NGG1p interacting factor 3)-like"/>
    <property type="match status" value="1"/>
</dbReference>
<dbReference type="InterPro" id="IPR015867">
    <property type="entry name" value="N-reg_PII/ATP_PRibTrfase_C"/>
</dbReference>
<proteinExistence type="inferred from homology"/>
<dbReference type="InterPro" id="IPR002678">
    <property type="entry name" value="DUF34/NIF3"/>
</dbReference>
<evidence type="ECO:0000256" key="3">
    <source>
        <dbReference type="ARBA" id="ARBA00022723"/>
    </source>
</evidence>
<comment type="similarity">
    <text evidence="1 4">Belongs to the GTP cyclohydrolase I type 2/NIF3 family.</text>
</comment>
<dbReference type="EMBL" id="JBHTGQ010000002">
    <property type="protein sequence ID" value="MFC7748628.1"/>
    <property type="molecule type" value="Genomic_DNA"/>
</dbReference>
<comment type="caution">
    <text evidence="5">The sequence shown here is derived from an EMBL/GenBank/DDBJ whole genome shotgun (WGS) entry which is preliminary data.</text>
</comment>
<dbReference type="PIRSF" id="PIRSF037489">
    <property type="entry name" value="UCP037489_NIF3_YqfO"/>
    <property type="match status" value="1"/>
</dbReference>
<sequence>MFAKGAHVVQLIERLAPKHLAVPDDKIGLQLGTLAKEVRRVLVTLDVTPAVVEEAIGKQADLIVAHHAIIFRPLAHLQTDTPAGRLYERLIKHDIAVYIAHTNYDIAEGGMNDLMADALGLTETTHLSDVHTEKLKKLVVFVPESHHEPVLQAMFRAGAGWIGNYSHCSFNIEGTGTFLPQDGARPFIGEPGKLERAAEIRVETIVPESAEKRVVQAMLKAHPYEEVAYDLYPMDLKGRSFGLGRVGKLPEPEPLSAFAKRVKASLNVESARVTGDPDKPIRKVAVLGGSGSRYVRQAQMAGADVIVTGDIDFHTAQDALAAGMAIVDPGHHAEKMMIQPFAAWLNEQLKQAGTKTEALPSETDTNPFWHV</sequence>
<dbReference type="Gene3D" id="3.40.1390.30">
    <property type="entry name" value="NIF3 (NGG1p interacting factor 3)-like"/>
    <property type="match status" value="1"/>
</dbReference>
<dbReference type="Pfam" id="PF01784">
    <property type="entry name" value="DUF34_NIF3"/>
    <property type="match status" value="1"/>
</dbReference>
<name>A0ABW2UZD8_9BACL</name>
<evidence type="ECO:0000256" key="1">
    <source>
        <dbReference type="ARBA" id="ARBA00006964"/>
    </source>
</evidence>
<keyword evidence="6" id="KW-1185">Reference proteome</keyword>
<dbReference type="RefSeq" id="WP_138787681.1">
    <property type="nucleotide sequence ID" value="NZ_JBHTGQ010000002.1"/>
</dbReference>
<dbReference type="PANTHER" id="PTHR13799">
    <property type="entry name" value="NGG1 INTERACTING FACTOR 3"/>
    <property type="match status" value="1"/>
</dbReference>
<dbReference type="PANTHER" id="PTHR13799:SF14">
    <property type="entry name" value="GTP CYCLOHYDROLASE 1 TYPE 2 HOMOLOG"/>
    <property type="match status" value="1"/>
</dbReference>
<keyword evidence="3 4" id="KW-0479">Metal-binding</keyword>
<reference evidence="6" key="1">
    <citation type="journal article" date="2019" name="Int. J. Syst. Evol. Microbiol.">
        <title>The Global Catalogue of Microorganisms (GCM) 10K type strain sequencing project: providing services to taxonomists for standard genome sequencing and annotation.</title>
        <authorList>
            <consortium name="The Broad Institute Genomics Platform"/>
            <consortium name="The Broad Institute Genome Sequencing Center for Infectious Disease"/>
            <person name="Wu L."/>
            <person name="Ma J."/>
        </authorList>
    </citation>
    <scope>NUCLEOTIDE SEQUENCE [LARGE SCALE GENOMIC DNA]</scope>
    <source>
        <strain evidence="6">JCM 18657</strain>
    </source>
</reference>
<evidence type="ECO:0000256" key="4">
    <source>
        <dbReference type="PIRNR" id="PIRNR037489"/>
    </source>
</evidence>
<gene>
    <name evidence="5" type="ORF">ACFQWB_01535</name>
</gene>
<dbReference type="InterPro" id="IPR017221">
    <property type="entry name" value="DUF34/NIF3_bac"/>
</dbReference>
<accession>A0ABW2UZD8</accession>
<dbReference type="InterPro" id="IPR036069">
    <property type="entry name" value="DUF34/NIF3_sf"/>
</dbReference>
<dbReference type="NCBIfam" id="TIGR00486">
    <property type="entry name" value="YbgI_SA1388"/>
    <property type="match status" value="1"/>
</dbReference>
<evidence type="ECO:0000313" key="6">
    <source>
        <dbReference type="Proteomes" id="UP001596528"/>
    </source>
</evidence>
<evidence type="ECO:0000313" key="5">
    <source>
        <dbReference type="EMBL" id="MFC7748628.1"/>
    </source>
</evidence>
<dbReference type="Proteomes" id="UP001596528">
    <property type="component" value="Unassembled WGS sequence"/>
</dbReference>
<organism evidence="5 6">
    <name type="scientific">Paenibacillus thermoaerophilus</name>
    <dbReference type="NCBI Taxonomy" id="1215385"/>
    <lineage>
        <taxon>Bacteria</taxon>
        <taxon>Bacillati</taxon>
        <taxon>Bacillota</taxon>
        <taxon>Bacilli</taxon>
        <taxon>Bacillales</taxon>
        <taxon>Paenibacillaceae</taxon>
        <taxon>Paenibacillus</taxon>
    </lineage>
</organism>
<dbReference type="Gene3D" id="3.30.70.120">
    <property type="match status" value="1"/>
</dbReference>
<protein>
    <recommendedName>
        <fullName evidence="2 4">GTP cyclohydrolase 1 type 2 homolog</fullName>
    </recommendedName>
</protein>